<feature type="transmembrane region" description="Helical" evidence="2">
    <location>
        <begin position="21"/>
        <end position="40"/>
    </location>
</feature>
<dbReference type="Proteomes" id="UP000621266">
    <property type="component" value="Unassembled WGS sequence"/>
</dbReference>
<reference evidence="3 4" key="1">
    <citation type="submission" date="2019-10" db="EMBL/GenBank/DDBJ databases">
        <title>Streptomyces tenebrisbrunneis sp.nov., an endogenous actinomycete isolated from of Lycium ruthenicum.</title>
        <authorList>
            <person name="Ma L."/>
        </authorList>
    </citation>
    <scope>NUCLEOTIDE SEQUENCE [LARGE SCALE GENOMIC DNA]</scope>
    <source>
        <strain evidence="3 4">TRM 66187</strain>
    </source>
</reference>
<comment type="caution">
    <text evidence="3">The sequence shown here is derived from an EMBL/GenBank/DDBJ whole genome shotgun (WGS) entry which is preliminary data.</text>
</comment>
<keyword evidence="4" id="KW-1185">Reference proteome</keyword>
<organism evidence="3 4">
    <name type="scientific">Streptomyces lycii</name>
    <dbReference type="NCBI Taxonomy" id="2654337"/>
    <lineage>
        <taxon>Bacteria</taxon>
        <taxon>Bacillati</taxon>
        <taxon>Actinomycetota</taxon>
        <taxon>Actinomycetes</taxon>
        <taxon>Kitasatosporales</taxon>
        <taxon>Streptomycetaceae</taxon>
        <taxon>Streptomyces</taxon>
    </lineage>
</organism>
<keyword evidence="2" id="KW-0812">Transmembrane</keyword>
<evidence type="ECO:0000256" key="2">
    <source>
        <dbReference type="SAM" id="Phobius"/>
    </source>
</evidence>
<feature type="transmembrane region" description="Helical" evidence="2">
    <location>
        <begin position="101"/>
        <end position="134"/>
    </location>
</feature>
<keyword evidence="2" id="KW-0472">Membrane</keyword>
<evidence type="ECO:0000256" key="1">
    <source>
        <dbReference type="SAM" id="MobiDB-lite"/>
    </source>
</evidence>
<keyword evidence="2" id="KW-1133">Transmembrane helix</keyword>
<feature type="region of interest" description="Disordered" evidence="1">
    <location>
        <begin position="161"/>
        <end position="201"/>
    </location>
</feature>
<dbReference type="EMBL" id="WHPN01000273">
    <property type="protein sequence ID" value="KAF4408442.1"/>
    <property type="molecule type" value="Genomic_DNA"/>
</dbReference>
<feature type="compositionally biased region" description="Low complexity" evidence="1">
    <location>
        <begin position="173"/>
        <end position="183"/>
    </location>
</feature>
<evidence type="ECO:0000313" key="4">
    <source>
        <dbReference type="Proteomes" id="UP000621266"/>
    </source>
</evidence>
<accession>A0ABQ7FMK1</accession>
<dbReference type="RefSeq" id="WP_098752240.1">
    <property type="nucleotide sequence ID" value="NZ_WHPN01000273.1"/>
</dbReference>
<gene>
    <name evidence="3" type="ORF">GCU69_14215</name>
</gene>
<proteinExistence type="predicted"/>
<sequence>MGRDATALARVAVMVRVPATWLWWTGLATAAIGAAVPGSLLGRRVGVTAGAALLLVAAVVAFAVRRKRYRELAKGASRAGRRVFLQDRAVTARAWRRSRRWWLLLAALAALGSSFAAPAAGGLLMAGVGAGLWAKAVWLGRWERSHEALLWLRPEWAGRGPAGKDARGYRTTGPAAGDALPGGAKKRTHASGGVKRSPATV</sequence>
<name>A0ABQ7FMK1_9ACTN</name>
<feature type="transmembrane region" description="Helical" evidence="2">
    <location>
        <begin position="46"/>
        <end position="64"/>
    </location>
</feature>
<protein>
    <recommendedName>
        <fullName evidence="5">Integral membrane protein</fullName>
    </recommendedName>
</protein>
<evidence type="ECO:0008006" key="5">
    <source>
        <dbReference type="Google" id="ProtNLM"/>
    </source>
</evidence>
<evidence type="ECO:0000313" key="3">
    <source>
        <dbReference type="EMBL" id="KAF4408442.1"/>
    </source>
</evidence>